<dbReference type="GO" id="GO:0005796">
    <property type="term" value="C:Golgi lumen"/>
    <property type="evidence" value="ECO:0000318"/>
    <property type="project" value="GO_Central"/>
</dbReference>
<proteinExistence type="predicted"/>
<evidence type="ECO:0000259" key="2">
    <source>
        <dbReference type="Pfam" id="PF00462"/>
    </source>
</evidence>
<evidence type="ECO:0000313" key="5">
    <source>
        <dbReference type="Proteomes" id="UP000001744"/>
    </source>
</evidence>
<dbReference type="AlphaFoldDB" id="B6K2M8"/>
<dbReference type="OrthoDB" id="423313at2759"/>
<accession>B6K2M8</accession>
<sequence length="166" mass="18424">MGINRKVCVSVAILLVLSFVQLLTVCVSWDALDVKQHLHKLSKQTNNYEPSVSNAKTGTDFASLLEPPVVIFSRTTCPYSRRAKHLLLETLDIVPKPVVIETDEHEHTDELRKWLESISGIATVPNIFVYGQSIGGFTDVDALHSSQALESVFDRLSHGDVVIVKE</sequence>
<dbReference type="InterPro" id="IPR002109">
    <property type="entry name" value="Glutaredoxin"/>
</dbReference>
<dbReference type="InterPro" id="IPR014025">
    <property type="entry name" value="Glutaredoxin_subgr"/>
</dbReference>
<dbReference type="EMBL" id="KE651166">
    <property type="protein sequence ID" value="EEB07409.1"/>
    <property type="molecule type" value="Genomic_DNA"/>
</dbReference>
<evidence type="ECO:0000256" key="1">
    <source>
        <dbReference type="SAM" id="SignalP"/>
    </source>
</evidence>
<dbReference type="PANTHER" id="PTHR45694">
    <property type="entry name" value="GLUTAREDOXIN 2"/>
    <property type="match status" value="1"/>
</dbReference>
<dbReference type="HOGENOM" id="CLU_136365_0_0_1"/>
<dbReference type="VEuPathDB" id="FungiDB:SJAG_02495"/>
<dbReference type="PANTHER" id="PTHR45694:SF5">
    <property type="entry name" value="GLUTAREDOXIN 2"/>
    <property type="match status" value="1"/>
</dbReference>
<name>B6K2M8_SCHJY</name>
<dbReference type="GO" id="GO:0034399">
    <property type="term" value="C:nuclear periphery"/>
    <property type="evidence" value="ECO:0007669"/>
    <property type="project" value="EnsemblFungi"/>
</dbReference>
<dbReference type="eggNOG" id="KOG1752">
    <property type="taxonomic scope" value="Eukaryota"/>
</dbReference>
<feature type="signal peptide" evidence="1">
    <location>
        <begin position="1"/>
        <end position="22"/>
    </location>
</feature>
<feature type="domain" description="Glutaredoxin" evidence="2">
    <location>
        <begin position="69"/>
        <end position="134"/>
    </location>
</feature>
<gene>
    <name evidence="4" type="primary">grx3</name>
    <name evidence="3" type="ORF">SJAG_02495</name>
</gene>
<dbReference type="STRING" id="402676.B6K2M8"/>
<dbReference type="GO" id="GO:0005801">
    <property type="term" value="C:cis-Golgi network"/>
    <property type="evidence" value="ECO:0000318"/>
    <property type="project" value="GO_Central"/>
</dbReference>
<dbReference type="RefSeq" id="XP_002173702.1">
    <property type="nucleotide sequence ID" value="XM_002173666.2"/>
</dbReference>
<feature type="chain" id="PRO_5002845025" evidence="1">
    <location>
        <begin position="23"/>
        <end position="166"/>
    </location>
</feature>
<dbReference type="PRINTS" id="PR00160">
    <property type="entry name" value="GLUTAREDOXIN"/>
</dbReference>
<dbReference type="GO" id="GO:0034599">
    <property type="term" value="P:cellular response to oxidative stress"/>
    <property type="evidence" value="ECO:0000318"/>
    <property type="project" value="GO_Central"/>
</dbReference>
<dbReference type="Gene3D" id="3.40.30.10">
    <property type="entry name" value="Glutaredoxin"/>
    <property type="match status" value="1"/>
</dbReference>
<keyword evidence="1" id="KW-0732">Signal</keyword>
<dbReference type="Pfam" id="PF00462">
    <property type="entry name" value="Glutaredoxin"/>
    <property type="match status" value="1"/>
</dbReference>
<reference evidence="3 5" key="1">
    <citation type="journal article" date="2011" name="Science">
        <title>Comparative functional genomics of the fission yeasts.</title>
        <authorList>
            <person name="Rhind N."/>
            <person name="Chen Z."/>
            <person name="Yassour M."/>
            <person name="Thompson D.A."/>
            <person name="Haas B.J."/>
            <person name="Habib N."/>
            <person name="Wapinski I."/>
            <person name="Roy S."/>
            <person name="Lin M.F."/>
            <person name="Heiman D.I."/>
            <person name="Young S.K."/>
            <person name="Furuya K."/>
            <person name="Guo Y."/>
            <person name="Pidoux A."/>
            <person name="Chen H.M."/>
            <person name="Robbertse B."/>
            <person name="Goldberg J.M."/>
            <person name="Aoki K."/>
            <person name="Bayne E.H."/>
            <person name="Berlin A.M."/>
            <person name="Desjardins C.A."/>
            <person name="Dobbs E."/>
            <person name="Dukaj L."/>
            <person name="Fan L."/>
            <person name="FitzGerald M.G."/>
            <person name="French C."/>
            <person name="Gujja S."/>
            <person name="Hansen K."/>
            <person name="Keifenheim D."/>
            <person name="Levin J.Z."/>
            <person name="Mosher R.A."/>
            <person name="Mueller C.A."/>
            <person name="Pfiffner J."/>
            <person name="Priest M."/>
            <person name="Russ C."/>
            <person name="Smialowska A."/>
            <person name="Swoboda P."/>
            <person name="Sykes S.M."/>
            <person name="Vaughn M."/>
            <person name="Vengrova S."/>
            <person name="Yoder R."/>
            <person name="Zeng Q."/>
            <person name="Allshire R."/>
            <person name="Baulcombe D."/>
            <person name="Birren B.W."/>
            <person name="Brown W."/>
            <person name="Ekwall K."/>
            <person name="Kellis M."/>
            <person name="Leatherwood J."/>
            <person name="Levin H."/>
            <person name="Margalit H."/>
            <person name="Martienssen R."/>
            <person name="Nieduszynski C.A."/>
            <person name="Spatafora J.W."/>
            <person name="Friedman N."/>
            <person name="Dalgaard J.Z."/>
            <person name="Baumann P."/>
            <person name="Niki H."/>
            <person name="Regev A."/>
            <person name="Nusbaum C."/>
        </authorList>
    </citation>
    <scope>NUCLEOTIDE SEQUENCE [LARGE SCALE GENOMIC DNA]</scope>
    <source>
        <strain evidence="5">yFS275 / FY16936</strain>
    </source>
</reference>
<dbReference type="SUPFAM" id="SSF52833">
    <property type="entry name" value="Thioredoxin-like"/>
    <property type="match status" value="1"/>
</dbReference>
<evidence type="ECO:0000313" key="3">
    <source>
        <dbReference type="EMBL" id="EEB07409.1"/>
    </source>
</evidence>
<dbReference type="InterPro" id="IPR036249">
    <property type="entry name" value="Thioredoxin-like_sf"/>
</dbReference>
<dbReference type="GO" id="GO:0015038">
    <property type="term" value="F:glutathione disulfide oxidoreductase activity"/>
    <property type="evidence" value="ECO:0000318"/>
    <property type="project" value="GO_Central"/>
</dbReference>
<evidence type="ECO:0000313" key="4">
    <source>
        <dbReference type="JaponicusDB" id="SJAG_02495"/>
    </source>
</evidence>
<dbReference type="GO" id="GO:0000324">
    <property type="term" value="C:fungal-type vacuole"/>
    <property type="evidence" value="ECO:0000318"/>
    <property type="project" value="GO_Central"/>
</dbReference>
<dbReference type="GO" id="GO:0005737">
    <property type="term" value="C:cytoplasm"/>
    <property type="evidence" value="ECO:0000318"/>
    <property type="project" value="GO_Central"/>
</dbReference>
<dbReference type="GO" id="GO:0042175">
    <property type="term" value="C:nuclear outer membrane-endoplasmic reticulum membrane network"/>
    <property type="evidence" value="ECO:0007669"/>
    <property type="project" value="EnsemblFungi"/>
</dbReference>
<keyword evidence="5" id="KW-1185">Reference proteome</keyword>
<dbReference type="CDD" id="cd03419">
    <property type="entry name" value="GRX_GRXh_1_2_like"/>
    <property type="match status" value="1"/>
</dbReference>
<organism evidence="3 5">
    <name type="scientific">Schizosaccharomyces japonicus (strain yFS275 / FY16936)</name>
    <name type="common">Fission yeast</name>
    <dbReference type="NCBI Taxonomy" id="402676"/>
    <lineage>
        <taxon>Eukaryota</taxon>
        <taxon>Fungi</taxon>
        <taxon>Dikarya</taxon>
        <taxon>Ascomycota</taxon>
        <taxon>Taphrinomycotina</taxon>
        <taxon>Schizosaccharomycetes</taxon>
        <taxon>Schizosaccharomycetales</taxon>
        <taxon>Schizosaccharomycetaceae</taxon>
        <taxon>Schizosaccharomyces</taxon>
    </lineage>
</organism>
<dbReference type="GeneID" id="7049246"/>
<dbReference type="PROSITE" id="PS51354">
    <property type="entry name" value="GLUTAREDOXIN_2"/>
    <property type="match status" value="1"/>
</dbReference>
<protein>
    <submittedName>
        <fullName evidence="3">Monothiol glutaredoxin Grx3</fullName>
    </submittedName>
</protein>
<dbReference type="Proteomes" id="UP000001744">
    <property type="component" value="Unassembled WGS sequence"/>
</dbReference>
<dbReference type="JaponicusDB" id="SJAG_02495">
    <property type="gene designation" value="grx3"/>
</dbReference>